<evidence type="ECO:0000313" key="3">
    <source>
        <dbReference type="Proteomes" id="UP001216674"/>
    </source>
</evidence>
<evidence type="ECO:0000256" key="1">
    <source>
        <dbReference type="SAM" id="Phobius"/>
    </source>
</evidence>
<feature type="transmembrane region" description="Helical" evidence="1">
    <location>
        <begin position="166"/>
        <end position="184"/>
    </location>
</feature>
<keyword evidence="1" id="KW-0472">Membrane</keyword>
<comment type="caution">
    <text evidence="2">The sequence shown here is derived from an EMBL/GenBank/DDBJ whole genome shotgun (WGS) entry which is preliminary data.</text>
</comment>
<dbReference type="EMBL" id="JARJLM010000143">
    <property type="protein sequence ID" value="MDF3832925.1"/>
    <property type="molecule type" value="Genomic_DNA"/>
</dbReference>
<proteinExistence type="predicted"/>
<sequence length="203" mass="21872">MRRFVASHGPDDGCAPIMGIVEYPRKAKKRRSAMLPGILQHTPAWIWVMLAALIALGISQAAPRRMTPRRATTVPLAMAVLSFLGVVSAFSRQPLALVAWAAGMAAALVLARAAGTWETIRWSTADRCLHVPGSWIPLLLILCMFATRFCVSVAQAVNPGLLRHGTFAMAAGFIYGAVSGIFLARSLVAWRVSRQAPLRGVIT</sequence>
<keyword evidence="1" id="KW-1133">Transmembrane helix</keyword>
<dbReference type="Pfam" id="PF20327">
    <property type="entry name" value="DUF6622"/>
    <property type="match status" value="1"/>
</dbReference>
<dbReference type="InterPro" id="IPR046730">
    <property type="entry name" value="DUF6622"/>
</dbReference>
<keyword evidence="1" id="KW-0812">Transmembrane</keyword>
<feature type="transmembrane region" description="Helical" evidence="1">
    <location>
        <begin position="97"/>
        <end position="114"/>
    </location>
</feature>
<organism evidence="2 3">
    <name type="scientific">Cupriavidus basilensis</name>
    <dbReference type="NCBI Taxonomy" id="68895"/>
    <lineage>
        <taxon>Bacteria</taxon>
        <taxon>Pseudomonadati</taxon>
        <taxon>Pseudomonadota</taxon>
        <taxon>Betaproteobacteria</taxon>
        <taxon>Burkholderiales</taxon>
        <taxon>Burkholderiaceae</taxon>
        <taxon>Cupriavidus</taxon>
    </lineage>
</organism>
<gene>
    <name evidence="2" type="ORF">P3W85_08185</name>
</gene>
<reference evidence="2 3" key="1">
    <citation type="submission" date="2023-03" db="EMBL/GenBank/DDBJ databases">
        <title>Draft assemblies of triclosan tolerant bacteria isolated from returned activated sludge.</title>
        <authorList>
            <person name="Van Hamelsveld S."/>
        </authorList>
    </citation>
    <scope>NUCLEOTIDE SEQUENCE [LARGE SCALE GENOMIC DNA]</scope>
    <source>
        <strain evidence="2 3">GW210010_S58</strain>
    </source>
</reference>
<feature type="transmembrane region" description="Helical" evidence="1">
    <location>
        <begin position="44"/>
        <end position="62"/>
    </location>
</feature>
<feature type="transmembrane region" description="Helical" evidence="1">
    <location>
        <begin position="74"/>
        <end position="91"/>
    </location>
</feature>
<accession>A0ABT6AJZ3</accession>
<dbReference type="RefSeq" id="WP_276264405.1">
    <property type="nucleotide sequence ID" value="NZ_JARJLM010000143.1"/>
</dbReference>
<feature type="transmembrane region" description="Helical" evidence="1">
    <location>
        <begin position="135"/>
        <end position="154"/>
    </location>
</feature>
<evidence type="ECO:0000313" key="2">
    <source>
        <dbReference type="EMBL" id="MDF3832925.1"/>
    </source>
</evidence>
<protein>
    <recommendedName>
        <fullName evidence="4">DUF1453 domain-containing protein</fullName>
    </recommendedName>
</protein>
<name>A0ABT6AJZ3_9BURK</name>
<evidence type="ECO:0008006" key="4">
    <source>
        <dbReference type="Google" id="ProtNLM"/>
    </source>
</evidence>
<dbReference type="Proteomes" id="UP001216674">
    <property type="component" value="Unassembled WGS sequence"/>
</dbReference>
<keyword evidence="3" id="KW-1185">Reference proteome</keyword>